<feature type="chain" id="PRO_5046763220" evidence="1">
    <location>
        <begin position="23"/>
        <end position="267"/>
    </location>
</feature>
<name>A0ABZ0RR23_9BACT</name>
<protein>
    <submittedName>
        <fullName evidence="3">GDSL-type esterase/lipase family protein</fullName>
    </submittedName>
</protein>
<evidence type="ECO:0000313" key="4">
    <source>
        <dbReference type="Proteomes" id="UP001324993"/>
    </source>
</evidence>
<dbReference type="SUPFAM" id="SSF52266">
    <property type="entry name" value="SGNH hydrolase"/>
    <property type="match status" value="1"/>
</dbReference>
<keyword evidence="4" id="KW-1185">Reference proteome</keyword>
<organism evidence="3 4">
    <name type="scientific">Coraliomargarita algicola</name>
    <dbReference type="NCBI Taxonomy" id="3092156"/>
    <lineage>
        <taxon>Bacteria</taxon>
        <taxon>Pseudomonadati</taxon>
        <taxon>Verrucomicrobiota</taxon>
        <taxon>Opitutia</taxon>
        <taxon>Puniceicoccales</taxon>
        <taxon>Coraliomargaritaceae</taxon>
        <taxon>Coraliomargarita</taxon>
    </lineage>
</organism>
<feature type="signal peptide" evidence="1">
    <location>
        <begin position="1"/>
        <end position="22"/>
    </location>
</feature>
<accession>A0ABZ0RR23</accession>
<dbReference type="Pfam" id="PF13472">
    <property type="entry name" value="Lipase_GDSL_2"/>
    <property type="match status" value="1"/>
</dbReference>
<proteinExistence type="predicted"/>
<evidence type="ECO:0000313" key="3">
    <source>
        <dbReference type="EMBL" id="WPJ97342.1"/>
    </source>
</evidence>
<dbReference type="InterPro" id="IPR051532">
    <property type="entry name" value="Ester_Hydrolysis_Enzymes"/>
</dbReference>
<evidence type="ECO:0000256" key="1">
    <source>
        <dbReference type="SAM" id="SignalP"/>
    </source>
</evidence>
<gene>
    <name evidence="3" type="ORF">SH580_06425</name>
</gene>
<dbReference type="PANTHER" id="PTHR30383">
    <property type="entry name" value="THIOESTERASE 1/PROTEASE 1/LYSOPHOSPHOLIPASE L1"/>
    <property type="match status" value="1"/>
</dbReference>
<sequence length="267" mass="29116">MNIIKKLTLTTLFLAALNGLLAKELQPGEKMAILSGQSFETWGWGPSGYIRLVVEELGKTGVSGAVSICLENWKTSQMLAALDSEVIAKKPAAVLIIPGTRDYNVFKGEQVEESFKQNLSAVIEKLQTAQISMVLVTSYAKNSKPSERRNENTLAHNNAIRELAQTYQVALIDFVELLHSSDTVVPLDGSLAARILINQMLAAEVLRALDMSDEAIAAAKESWLDIPGVQFPPSLSVNTYERLKLAAKASGMDPADYITELLHNCVN</sequence>
<dbReference type="RefSeq" id="WP_319834186.1">
    <property type="nucleotide sequence ID" value="NZ_CP138858.1"/>
</dbReference>
<dbReference type="Gene3D" id="3.40.50.1110">
    <property type="entry name" value="SGNH hydrolase"/>
    <property type="match status" value="1"/>
</dbReference>
<reference evidence="3 4" key="1">
    <citation type="submission" date="2023-11" db="EMBL/GenBank/DDBJ databases">
        <title>Coraliomargarita sp. nov., isolated from marine algae.</title>
        <authorList>
            <person name="Lee J.K."/>
            <person name="Baek J.H."/>
            <person name="Kim J.M."/>
            <person name="Choi D.G."/>
            <person name="Jeon C.O."/>
        </authorList>
    </citation>
    <scope>NUCLEOTIDE SEQUENCE [LARGE SCALE GENOMIC DNA]</scope>
    <source>
        <strain evidence="3 4">J2-16</strain>
    </source>
</reference>
<dbReference type="EMBL" id="CP138858">
    <property type="protein sequence ID" value="WPJ97342.1"/>
    <property type="molecule type" value="Genomic_DNA"/>
</dbReference>
<evidence type="ECO:0000259" key="2">
    <source>
        <dbReference type="Pfam" id="PF13472"/>
    </source>
</evidence>
<feature type="domain" description="SGNH hydrolase-type esterase" evidence="2">
    <location>
        <begin position="60"/>
        <end position="182"/>
    </location>
</feature>
<dbReference type="InterPro" id="IPR036514">
    <property type="entry name" value="SGNH_hydro_sf"/>
</dbReference>
<dbReference type="Proteomes" id="UP001324993">
    <property type="component" value="Chromosome"/>
</dbReference>
<dbReference type="PANTHER" id="PTHR30383:SF5">
    <property type="entry name" value="SGNH HYDROLASE-TYPE ESTERASE DOMAIN-CONTAINING PROTEIN"/>
    <property type="match status" value="1"/>
</dbReference>
<dbReference type="InterPro" id="IPR013830">
    <property type="entry name" value="SGNH_hydro"/>
</dbReference>
<keyword evidence="1" id="KW-0732">Signal</keyword>